<feature type="signal peptide" evidence="1">
    <location>
        <begin position="1"/>
        <end position="19"/>
    </location>
</feature>
<dbReference type="CDD" id="cd16018">
    <property type="entry name" value="Enpp"/>
    <property type="match status" value="1"/>
</dbReference>
<evidence type="ECO:0000313" key="2">
    <source>
        <dbReference type="Proteomes" id="UP001652625"/>
    </source>
</evidence>
<protein>
    <submittedName>
        <fullName evidence="3">Bis(5'-adenosyl)-triphosphatase enpp4 isoform X1</fullName>
    </submittedName>
</protein>
<dbReference type="Proteomes" id="UP001652625">
    <property type="component" value="Chromosome 03"/>
</dbReference>
<dbReference type="PANTHER" id="PTHR10151">
    <property type="entry name" value="ECTONUCLEOTIDE PYROPHOSPHATASE/PHOSPHODIESTERASE"/>
    <property type="match status" value="1"/>
</dbReference>
<dbReference type="SUPFAM" id="SSF53649">
    <property type="entry name" value="Alkaline phosphatase-like"/>
    <property type="match status" value="1"/>
</dbReference>
<keyword evidence="2" id="KW-1185">Reference proteome</keyword>
<accession>A0ABM4BM43</accession>
<dbReference type="RefSeq" id="XP_065650086.1">
    <property type="nucleotide sequence ID" value="XM_065794014.1"/>
</dbReference>
<dbReference type="Pfam" id="PF01663">
    <property type="entry name" value="Phosphodiest"/>
    <property type="match status" value="1"/>
</dbReference>
<gene>
    <name evidence="3" type="primary">LOC100212447</name>
</gene>
<evidence type="ECO:0000313" key="3">
    <source>
        <dbReference type="RefSeq" id="XP_065650086.1"/>
    </source>
</evidence>
<organism evidence="2 3">
    <name type="scientific">Hydra vulgaris</name>
    <name type="common">Hydra</name>
    <name type="synonym">Hydra attenuata</name>
    <dbReference type="NCBI Taxonomy" id="6087"/>
    <lineage>
        <taxon>Eukaryota</taxon>
        <taxon>Metazoa</taxon>
        <taxon>Cnidaria</taxon>
        <taxon>Hydrozoa</taxon>
        <taxon>Hydroidolina</taxon>
        <taxon>Anthoathecata</taxon>
        <taxon>Aplanulata</taxon>
        <taxon>Hydridae</taxon>
        <taxon>Hydra</taxon>
    </lineage>
</organism>
<reference evidence="3" key="1">
    <citation type="submission" date="2025-08" db="UniProtKB">
        <authorList>
            <consortium name="RefSeq"/>
        </authorList>
    </citation>
    <scope>IDENTIFICATION</scope>
</reference>
<dbReference type="PANTHER" id="PTHR10151:SF120">
    <property type="entry name" value="BIS(5'-ADENOSYL)-TRIPHOSPHATASE"/>
    <property type="match status" value="1"/>
</dbReference>
<dbReference type="GeneID" id="100212447"/>
<dbReference type="Gene3D" id="3.40.720.10">
    <property type="entry name" value="Alkaline Phosphatase, subunit A"/>
    <property type="match status" value="1"/>
</dbReference>
<evidence type="ECO:0000256" key="1">
    <source>
        <dbReference type="SAM" id="SignalP"/>
    </source>
</evidence>
<sequence>MLVSFSVIFVFIFFFEVQLKPNGKVFMLVFDGFIHNYKSYNISMPNLDKIARDGVYSERMIPSFPSDTWPAMTTLTTGLYSESHGIIGNKFMDYKKNIWFSYDSDPKDYEKNGQFFTQEPLWLTNQKQGGSSLVYYMPGYYAFKEKPTYHNNPITSSNSDVETGRKSIDEAIKHLNEDPSLNFLQIWIDQPDGAGHDNGKSSIEYKQSMNRLDSDVIGYALEKLKDDVNFILVADHGFIDVKNDTNISYLEDYINLTYITYYGDCSGSCFISPVKGYPMDDLIKRLAPLNETKHYRIYRRGDTSCDFPDHLHYRNNRNIAQILILSDETWLVRPSRKKYIKYGGRHGYDNAYESMGTIFFAKGPAFKKGAKLGPFESVNIVPLVGFLLGIKAPPNNGSLETFKDVLH</sequence>
<name>A0ABM4BM43_HYDVU</name>
<feature type="chain" id="PRO_5046962457" evidence="1">
    <location>
        <begin position="20"/>
        <end position="407"/>
    </location>
</feature>
<proteinExistence type="predicted"/>
<dbReference type="InterPro" id="IPR002591">
    <property type="entry name" value="Phosphodiest/P_Trfase"/>
</dbReference>
<keyword evidence="1" id="KW-0732">Signal</keyword>
<dbReference type="InterPro" id="IPR017850">
    <property type="entry name" value="Alkaline_phosphatase_core_sf"/>
</dbReference>